<dbReference type="Proteomes" id="UP001638806">
    <property type="component" value="Unassembled WGS sequence"/>
</dbReference>
<organism evidence="1 2">
    <name type="scientific">Purpureocillium lilacinum</name>
    <name type="common">Paecilomyces lilacinus</name>
    <dbReference type="NCBI Taxonomy" id="33203"/>
    <lineage>
        <taxon>Eukaryota</taxon>
        <taxon>Fungi</taxon>
        <taxon>Dikarya</taxon>
        <taxon>Ascomycota</taxon>
        <taxon>Pezizomycotina</taxon>
        <taxon>Sordariomycetes</taxon>
        <taxon>Hypocreomycetidae</taxon>
        <taxon>Hypocreales</taxon>
        <taxon>Ophiocordycipitaceae</taxon>
        <taxon>Purpureocillium</taxon>
    </lineage>
</organism>
<protein>
    <submittedName>
        <fullName evidence="1">Uncharacterized protein</fullName>
    </submittedName>
</protein>
<reference evidence="1" key="1">
    <citation type="submission" date="2024-12" db="EMBL/GenBank/DDBJ databases">
        <title>Comparative genomics and development of molecular markers within Purpureocillium lilacinum and among Purpureocillium species.</title>
        <authorList>
            <person name="Yeh Z.-Y."/>
            <person name="Ni N.-T."/>
            <person name="Lo P.-H."/>
            <person name="Mushyakhwo K."/>
            <person name="Lin C.-F."/>
            <person name="Nai Y.-S."/>
        </authorList>
    </citation>
    <scope>NUCLEOTIDE SEQUENCE</scope>
    <source>
        <strain evidence="1">NCHU-NPUST-175</strain>
    </source>
</reference>
<evidence type="ECO:0000313" key="2">
    <source>
        <dbReference type="Proteomes" id="UP001638806"/>
    </source>
</evidence>
<accession>A0ACC4E7A8</accession>
<proteinExistence type="predicted"/>
<dbReference type="EMBL" id="JBGNUJ010000002">
    <property type="protein sequence ID" value="KAL3963545.1"/>
    <property type="molecule type" value="Genomic_DNA"/>
</dbReference>
<gene>
    <name evidence="1" type="ORF">ACCO45_000549</name>
</gene>
<sequence>MPKDRRVPLVCWDHPTFRRRASESDEAIAGDALSAAYGGGDRAQLGRGGAAPGGEGGDLRTRRQAEQDGTSGSEAVYLRSSTRRSLSFLVVPESRQQSQLSQATDWLWGWPDYKRLWSHTHKDGHTQQMMVMLTPKEPSHPPNRPSFADGPSLALARDQGAPSFVHGRPLEPPRSARPPSSPVIIGVGPPTRRLVCWAAGLLGCWAAPFGPAQQRGCAHSWRRANSPGPQKEARSAWEQAQTQSDSKVSKKQGRAIRAAGNGAISSGTSGTLGLGFPAYSPLGQPTHWWHAVIVSWFLAVAPCPLPAVLRSSQVAILPGLWLVRDPAPLPFRYARAQDQLDPKDVSLKVVPWLDVTVASTTVGWLRAVACNTRTSPQPVRVTKYRAIRRHSSPRPRLGLALASQGTMVQRVMTLGMQRRRQLRSEGKSITDPRRSVEIVPVGALIEIAGSLRMGALLRAFYDSSSTSLLVRLQANSSPLAVGVANDSGRVVQPTGSAWAALRRPVFTHSRPIAKCSVRGHIAMSPLQHIGILIPLVPFVARVRSMAGHSMPSYPPSTSALPRTEGDDAGAGVAPPGPAGSLVWLQARQASKQHGTVATAMRMDVWMSGSHSWSKGLPGQARRLPPSPAFFARRSHVSLECQASAETRAERTALARRAFQKASPAMPPREGALNGAGSLVFIHRHPAATIQSLREIDPRPLQFDSSEAGILFSRPTTPRASHTHSTIAVLVQSRVSNYPTPTTRDPFFSSRRPRHEPDVRDIPARGAARSDSARERVDAACPHRNGNGKHPPAEDGQPFMASGVVS</sequence>
<comment type="caution">
    <text evidence="1">The sequence shown here is derived from an EMBL/GenBank/DDBJ whole genome shotgun (WGS) entry which is preliminary data.</text>
</comment>
<keyword evidence="2" id="KW-1185">Reference proteome</keyword>
<name>A0ACC4E7A8_PURLI</name>
<evidence type="ECO:0000313" key="1">
    <source>
        <dbReference type="EMBL" id="KAL3963545.1"/>
    </source>
</evidence>